<feature type="transmembrane region" description="Helical" evidence="6">
    <location>
        <begin position="138"/>
        <end position="159"/>
    </location>
</feature>
<dbReference type="PANTHER" id="PTHR40761:SF1">
    <property type="entry name" value="CONSERVED INTEGRAL MEMBRANE ALANINE VALINE AND LEUCINE RICH PROTEIN-RELATED"/>
    <property type="match status" value="1"/>
</dbReference>
<feature type="transmembrane region" description="Helical" evidence="6">
    <location>
        <begin position="77"/>
        <end position="96"/>
    </location>
</feature>
<gene>
    <name evidence="7" type="ORF">AA23TX_03625</name>
</gene>
<evidence type="ECO:0000256" key="3">
    <source>
        <dbReference type="ARBA" id="ARBA00022989"/>
    </source>
</evidence>
<sequence>MTIIGIAFAMAGAVFAALAAHMQHRAVHTTMRDADDGPTLRFRSFSRLLCQSGWLLGLLVMIVGGSLHAVALGVAPVIVVQPVGVLAVGATALFAARAGGPKLTGRGWLAVGAIAAGVAGFVGIAASNTTPTEVSGFAGLQAGKLVAVGVVGMSLLAMTTRGRARGLAFATAAATAYGLVSVLTRAVLQQVQHGGPLSALIVSVIAIVLALLLGAWLVQQAYASAPPHTVMACITVVDPIVAVAIGVGLLGEASSISGWVAVSGLLCALLAIGGVLALARFTEHRGENVPPHPVPDSTKQPAPEPVRIG</sequence>
<feature type="transmembrane region" description="Helical" evidence="6">
    <location>
        <begin position="166"/>
        <end position="188"/>
    </location>
</feature>
<accession>A0A6I8LLH0</accession>
<feature type="transmembrane region" description="Helical" evidence="6">
    <location>
        <begin position="48"/>
        <end position="71"/>
    </location>
</feature>
<keyword evidence="3 6" id="KW-1133">Transmembrane helix</keyword>
<evidence type="ECO:0008006" key="9">
    <source>
        <dbReference type="Google" id="ProtNLM"/>
    </source>
</evidence>
<keyword evidence="8" id="KW-1185">Reference proteome</keyword>
<dbReference type="Pfam" id="PF05653">
    <property type="entry name" value="Mg_trans_NIPA"/>
    <property type="match status" value="1"/>
</dbReference>
<dbReference type="NCBIfam" id="NF038012">
    <property type="entry name" value="DMT_1"/>
    <property type="match status" value="1"/>
</dbReference>
<dbReference type="AlphaFoldDB" id="A0A6I8LLH0"/>
<evidence type="ECO:0000256" key="2">
    <source>
        <dbReference type="ARBA" id="ARBA00022692"/>
    </source>
</evidence>
<evidence type="ECO:0000256" key="1">
    <source>
        <dbReference type="ARBA" id="ARBA00004141"/>
    </source>
</evidence>
<organism evidence="7 8">
    <name type="scientific">Amycolatopsis camponoti</name>
    <dbReference type="NCBI Taxonomy" id="2606593"/>
    <lineage>
        <taxon>Bacteria</taxon>
        <taxon>Bacillati</taxon>
        <taxon>Actinomycetota</taxon>
        <taxon>Actinomycetes</taxon>
        <taxon>Pseudonocardiales</taxon>
        <taxon>Pseudonocardiaceae</taxon>
        <taxon>Amycolatopsis</taxon>
    </lineage>
</organism>
<evidence type="ECO:0000256" key="6">
    <source>
        <dbReference type="SAM" id="Phobius"/>
    </source>
</evidence>
<feature type="transmembrane region" description="Helical" evidence="6">
    <location>
        <begin position="200"/>
        <end position="218"/>
    </location>
</feature>
<comment type="subcellular location">
    <subcellularLocation>
        <location evidence="1">Membrane</location>
        <topology evidence="1">Multi-pass membrane protein</topology>
    </subcellularLocation>
</comment>
<keyword evidence="2 6" id="KW-0812">Transmembrane</keyword>
<evidence type="ECO:0000313" key="7">
    <source>
        <dbReference type="EMBL" id="VVJ18604.1"/>
    </source>
</evidence>
<feature type="transmembrane region" description="Helical" evidence="6">
    <location>
        <begin position="256"/>
        <end position="279"/>
    </location>
</feature>
<evidence type="ECO:0000256" key="4">
    <source>
        <dbReference type="ARBA" id="ARBA00023136"/>
    </source>
</evidence>
<reference evidence="7 8" key="1">
    <citation type="submission" date="2019-09" db="EMBL/GenBank/DDBJ databases">
        <authorList>
            <person name="Leyn A S."/>
        </authorList>
    </citation>
    <scope>NUCLEOTIDE SEQUENCE [LARGE SCALE GENOMIC DNA]</scope>
    <source>
        <strain evidence="7">AA231_1</strain>
    </source>
</reference>
<dbReference type="InterPro" id="IPR008521">
    <property type="entry name" value="Mg_trans_NIPA"/>
</dbReference>
<name>A0A6I8LLH0_9PSEU</name>
<evidence type="ECO:0000256" key="5">
    <source>
        <dbReference type="SAM" id="MobiDB-lite"/>
    </source>
</evidence>
<protein>
    <recommendedName>
        <fullName evidence="9">Integral membrane protein</fullName>
    </recommendedName>
</protein>
<dbReference type="RefSeq" id="WP_155543575.1">
    <property type="nucleotide sequence ID" value="NZ_CABVGP010000001.1"/>
</dbReference>
<feature type="transmembrane region" description="Helical" evidence="6">
    <location>
        <begin position="230"/>
        <end position="250"/>
    </location>
</feature>
<dbReference type="EMBL" id="CABVGP010000001">
    <property type="protein sequence ID" value="VVJ18604.1"/>
    <property type="molecule type" value="Genomic_DNA"/>
</dbReference>
<dbReference type="PANTHER" id="PTHR40761">
    <property type="entry name" value="CONSERVED INTEGRAL MEMBRANE ALANINE VALINE AND LEUCINE RICH PROTEIN-RELATED"/>
    <property type="match status" value="1"/>
</dbReference>
<feature type="region of interest" description="Disordered" evidence="5">
    <location>
        <begin position="286"/>
        <end position="309"/>
    </location>
</feature>
<dbReference type="Proteomes" id="UP000399805">
    <property type="component" value="Unassembled WGS sequence"/>
</dbReference>
<evidence type="ECO:0000313" key="8">
    <source>
        <dbReference type="Proteomes" id="UP000399805"/>
    </source>
</evidence>
<proteinExistence type="predicted"/>
<feature type="transmembrane region" description="Helical" evidence="6">
    <location>
        <begin position="6"/>
        <end position="27"/>
    </location>
</feature>
<dbReference type="GO" id="GO:0016020">
    <property type="term" value="C:membrane"/>
    <property type="evidence" value="ECO:0007669"/>
    <property type="project" value="UniProtKB-SubCell"/>
</dbReference>
<feature type="transmembrane region" description="Helical" evidence="6">
    <location>
        <begin position="108"/>
        <end position="126"/>
    </location>
</feature>
<dbReference type="GO" id="GO:0015095">
    <property type="term" value="F:magnesium ion transmembrane transporter activity"/>
    <property type="evidence" value="ECO:0007669"/>
    <property type="project" value="InterPro"/>
</dbReference>
<keyword evidence="4 6" id="KW-0472">Membrane</keyword>